<keyword evidence="8" id="KW-1185">Reference proteome</keyword>
<reference evidence="7 8" key="1">
    <citation type="submission" date="2017-08" db="EMBL/GenBank/DDBJ databases">
        <title>Reclassification of Bisgaard taxon 37 and 44.</title>
        <authorList>
            <person name="Christensen H."/>
        </authorList>
    </citation>
    <scope>NUCLEOTIDE SEQUENCE [LARGE SCALE GENOMIC DNA]</scope>
    <source>
        <strain evidence="7 8">B96_3</strain>
    </source>
</reference>
<dbReference type="Pfam" id="PF02900">
    <property type="entry name" value="LigB"/>
    <property type="match status" value="1"/>
</dbReference>
<gene>
    <name evidence="7" type="ORF">CKF54_07745</name>
</gene>
<keyword evidence="5" id="KW-0560">Oxidoreductase</keyword>
<keyword evidence="7" id="KW-0223">Dioxygenase</keyword>
<evidence type="ECO:0000259" key="6">
    <source>
        <dbReference type="Pfam" id="PF02900"/>
    </source>
</evidence>
<dbReference type="EMBL" id="NRHC01000142">
    <property type="protein sequence ID" value="RIY31090.1"/>
    <property type="molecule type" value="Genomic_DNA"/>
</dbReference>
<dbReference type="GO" id="GO:0008198">
    <property type="term" value="F:ferrous iron binding"/>
    <property type="evidence" value="ECO:0007669"/>
    <property type="project" value="InterPro"/>
</dbReference>
<evidence type="ECO:0000256" key="1">
    <source>
        <dbReference type="ARBA" id="ARBA00001947"/>
    </source>
</evidence>
<sequence>MPVIFVGHGSPMHAINNNNFTQTWKELGQQIGKPKAILAISAHWYTNNTAVQLTPFPEQIFDMYGFPQELYDKRYHVVGDAQLSSKVLQSLADDGVQVDNSWGIDHGVWSVLVHMYPEADVPVVQLSIDRNLTPAQMFALGEKLQHLRRSGYLIFTSGNIVHNLRMMVRDGSNAELPWAKDFDNWMRDKVIERDLATILDYANYPYADLAAPTPEHMDPLFYALGASTSEDKVTVFNDERDLGSLSMTGFLWYS</sequence>
<dbReference type="Gene3D" id="3.40.830.10">
    <property type="entry name" value="LigB-like"/>
    <property type="match status" value="1"/>
</dbReference>
<evidence type="ECO:0000256" key="4">
    <source>
        <dbReference type="ARBA" id="ARBA00022833"/>
    </source>
</evidence>
<comment type="similarity">
    <text evidence="2">Belongs to the DODA-type extradiol aromatic ring-opening dioxygenase family.</text>
</comment>
<dbReference type="InterPro" id="IPR004183">
    <property type="entry name" value="Xdiol_dOase_suB"/>
</dbReference>
<evidence type="ECO:0000256" key="5">
    <source>
        <dbReference type="ARBA" id="ARBA00023002"/>
    </source>
</evidence>
<dbReference type="CDD" id="cd07363">
    <property type="entry name" value="45_DOPA_Dioxygenase"/>
    <property type="match status" value="1"/>
</dbReference>
<name>A0A3A1Y0X0_9GAMM</name>
<accession>A0A3A1Y0X0</accession>
<dbReference type="InterPro" id="IPR014436">
    <property type="entry name" value="Extradiol_dOase_DODA"/>
</dbReference>
<keyword evidence="3" id="KW-0479">Metal-binding</keyword>
<dbReference type="AlphaFoldDB" id="A0A3A1Y0X0"/>
<comment type="caution">
    <text evidence="7">The sequence shown here is derived from an EMBL/GenBank/DDBJ whole genome shotgun (WGS) entry which is preliminary data.</text>
</comment>
<evidence type="ECO:0000256" key="2">
    <source>
        <dbReference type="ARBA" id="ARBA00007581"/>
    </source>
</evidence>
<dbReference type="OrthoDB" id="9790889at2"/>
<dbReference type="PANTHER" id="PTHR30096:SF0">
    <property type="entry name" value="4,5-DOPA DIOXYGENASE EXTRADIOL-LIKE PROTEIN"/>
    <property type="match status" value="1"/>
</dbReference>
<evidence type="ECO:0000313" key="8">
    <source>
        <dbReference type="Proteomes" id="UP000265691"/>
    </source>
</evidence>
<evidence type="ECO:0000256" key="3">
    <source>
        <dbReference type="ARBA" id="ARBA00022723"/>
    </source>
</evidence>
<organism evidence="7 8">
    <name type="scientific">Psittacicella hinzii</name>
    <dbReference type="NCBI Taxonomy" id="2028575"/>
    <lineage>
        <taxon>Bacteria</taxon>
        <taxon>Pseudomonadati</taxon>
        <taxon>Pseudomonadota</taxon>
        <taxon>Gammaproteobacteria</taxon>
        <taxon>Pasteurellales</taxon>
        <taxon>Psittacicellaceae</taxon>
        <taxon>Psittacicella</taxon>
    </lineage>
</organism>
<dbReference type="PANTHER" id="PTHR30096">
    <property type="entry name" value="4,5-DOPA DIOXYGENASE EXTRADIOL-LIKE PROTEIN"/>
    <property type="match status" value="1"/>
</dbReference>
<dbReference type="NCBIfam" id="NF007914">
    <property type="entry name" value="PRK10628.1"/>
    <property type="match status" value="1"/>
</dbReference>
<dbReference type="SUPFAM" id="SSF53213">
    <property type="entry name" value="LigB-like"/>
    <property type="match status" value="1"/>
</dbReference>
<comment type="cofactor">
    <cofactor evidence="1">
        <name>Zn(2+)</name>
        <dbReference type="ChEBI" id="CHEBI:29105"/>
    </cofactor>
</comment>
<dbReference type="Proteomes" id="UP000265691">
    <property type="component" value="Unassembled WGS sequence"/>
</dbReference>
<evidence type="ECO:0000313" key="7">
    <source>
        <dbReference type="EMBL" id="RIY31090.1"/>
    </source>
</evidence>
<proteinExistence type="inferred from homology"/>
<protein>
    <submittedName>
        <fullName evidence="7">4,5-DOPA dioxygenase extradiol</fullName>
    </submittedName>
</protein>
<feature type="domain" description="Extradiol ring-cleavage dioxygenase class III enzyme subunit B" evidence="6">
    <location>
        <begin position="18"/>
        <end position="232"/>
    </location>
</feature>
<dbReference type="GO" id="GO:0008270">
    <property type="term" value="F:zinc ion binding"/>
    <property type="evidence" value="ECO:0007669"/>
    <property type="project" value="InterPro"/>
</dbReference>
<dbReference type="GO" id="GO:0016702">
    <property type="term" value="F:oxidoreductase activity, acting on single donors with incorporation of molecular oxygen, incorporation of two atoms of oxygen"/>
    <property type="evidence" value="ECO:0007669"/>
    <property type="project" value="UniProtKB-ARBA"/>
</dbReference>
<keyword evidence="4" id="KW-0862">Zinc</keyword>
<dbReference type="PIRSF" id="PIRSF006157">
    <property type="entry name" value="Doxgns_DODA"/>
    <property type="match status" value="1"/>
</dbReference>